<sequence>MAPSNQYPANGRTTRIIKTAVPDECHSAVEIPLPPSNYDGSSYQSSSYEASVYARSSYDPSIYAETIRSSSSDGTLRSSSFTEALQPSSSAATIGSYLSEDQLSVLAAAMNRERAGGRGRWDQWVLMAGRWLSVVTRPSVYDLQINDGKVENGVSPLLNREERRELALYVKNGKKKE</sequence>
<dbReference type="Proteomes" id="UP000799640">
    <property type="component" value="Unassembled WGS sequence"/>
</dbReference>
<keyword evidence="2" id="KW-1185">Reference proteome</keyword>
<dbReference type="EMBL" id="ML996709">
    <property type="protein sequence ID" value="KAF2396026.1"/>
    <property type="molecule type" value="Genomic_DNA"/>
</dbReference>
<reference evidence="1" key="1">
    <citation type="journal article" date="2020" name="Stud. Mycol.">
        <title>101 Dothideomycetes genomes: a test case for predicting lifestyles and emergence of pathogens.</title>
        <authorList>
            <person name="Haridas S."/>
            <person name="Albert R."/>
            <person name="Binder M."/>
            <person name="Bloem J."/>
            <person name="Labutti K."/>
            <person name="Salamov A."/>
            <person name="Andreopoulos B."/>
            <person name="Baker S."/>
            <person name="Barry K."/>
            <person name="Bills G."/>
            <person name="Bluhm B."/>
            <person name="Cannon C."/>
            <person name="Castanera R."/>
            <person name="Culley D."/>
            <person name="Daum C."/>
            <person name="Ezra D."/>
            <person name="Gonzalez J."/>
            <person name="Henrissat B."/>
            <person name="Kuo A."/>
            <person name="Liang C."/>
            <person name="Lipzen A."/>
            <person name="Lutzoni F."/>
            <person name="Magnuson J."/>
            <person name="Mondo S."/>
            <person name="Nolan M."/>
            <person name="Ohm R."/>
            <person name="Pangilinan J."/>
            <person name="Park H.-J."/>
            <person name="Ramirez L."/>
            <person name="Alfaro M."/>
            <person name="Sun H."/>
            <person name="Tritt A."/>
            <person name="Yoshinaga Y."/>
            <person name="Zwiers L.-H."/>
            <person name="Turgeon B."/>
            <person name="Goodwin S."/>
            <person name="Spatafora J."/>
            <person name="Crous P."/>
            <person name="Grigoriev I."/>
        </authorList>
    </citation>
    <scope>NUCLEOTIDE SEQUENCE</scope>
    <source>
        <strain evidence="1">CBS 262.69</strain>
    </source>
</reference>
<dbReference type="AlphaFoldDB" id="A0A6G1HJI8"/>
<name>A0A6G1HJI8_9PEZI</name>
<accession>A0A6G1HJI8</accession>
<evidence type="ECO:0000313" key="2">
    <source>
        <dbReference type="Proteomes" id="UP000799640"/>
    </source>
</evidence>
<organism evidence="1 2">
    <name type="scientific">Trichodelitschia bisporula</name>
    <dbReference type="NCBI Taxonomy" id="703511"/>
    <lineage>
        <taxon>Eukaryota</taxon>
        <taxon>Fungi</taxon>
        <taxon>Dikarya</taxon>
        <taxon>Ascomycota</taxon>
        <taxon>Pezizomycotina</taxon>
        <taxon>Dothideomycetes</taxon>
        <taxon>Dothideomycetes incertae sedis</taxon>
        <taxon>Phaeotrichales</taxon>
        <taxon>Phaeotrichaceae</taxon>
        <taxon>Trichodelitschia</taxon>
    </lineage>
</organism>
<protein>
    <submittedName>
        <fullName evidence="1">Uncharacterized protein</fullName>
    </submittedName>
</protein>
<proteinExistence type="predicted"/>
<evidence type="ECO:0000313" key="1">
    <source>
        <dbReference type="EMBL" id="KAF2396026.1"/>
    </source>
</evidence>
<gene>
    <name evidence="1" type="ORF">EJ06DRAFT_534460</name>
</gene>